<comment type="caution">
    <text evidence="7">The sequence shown here is derived from an EMBL/GenBank/DDBJ whole genome shotgun (WGS) entry which is preliminary data.</text>
</comment>
<name>A0A0L0URG5_9BASI</name>
<dbReference type="SUPFAM" id="SSF53098">
    <property type="entry name" value="Ribonuclease H-like"/>
    <property type="match status" value="1"/>
</dbReference>
<keyword evidence="8" id="KW-1185">Reference proteome</keyword>
<feature type="region of interest" description="Disordered" evidence="6">
    <location>
        <begin position="1"/>
        <end position="50"/>
    </location>
</feature>
<evidence type="ECO:0000256" key="4">
    <source>
        <dbReference type="ARBA" id="ARBA00022833"/>
    </source>
</evidence>
<keyword evidence="2" id="KW-0479">Metal-binding</keyword>
<evidence type="ECO:0000256" key="1">
    <source>
        <dbReference type="ARBA" id="ARBA00004123"/>
    </source>
</evidence>
<keyword evidence="5" id="KW-0539">Nucleus</keyword>
<reference evidence="8" key="1">
    <citation type="submission" date="2014-03" db="EMBL/GenBank/DDBJ databases">
        <title>The Genome Sequence of Puccinia striiformis f. sp. tritici PST-78.</title>
        <authorList>
            <consortium name="The Broad Institute Genome Sequencing Platform"/>
            <person name="Cuomo C."/>
            <person name="Hulbert S."/>
            <person name="Chen X."/>
            <person name="Walker B."/>
            <person name="Young S.K."/>
            <person name="Zeng Q."/>
            <person name="Gargeya S."/>
            <person name="Fitzgerald M."/>
            <person name="Haas B."/>
            <person name="Abouelleil A."/>
            <person name="Alvarado L."/>
            <person name="Arachchi H.M."/>
            <person name="Berlin A.M."/>
            <person name="Chapman S.B."/>
            <person name="Goldberg J."/>
            <person name="Griggs A."/>
            <person name="Gujja S."/>
            <person name="Hansen M."/>
            <person name="Howarth C."/>
            <person name="Imamovic A."/>
            <person name="Larimer J."/>
            <person name="McCowan C."/>
            <person name="Montmayeur A."/>
            <person name="Murphy C."/>
            <person name="Neiman D."/>
            <person name="Pearson M."/>
            <person name="Priest M."/>
            <person name="Roberts A."/>
            <person name="Saif S."/>
            <person name="Shea T."/>
            <person name="Sisk P."/>
            <person name="Sykes S."/>
            <person name="Wortman J."/>
            <person name="Nusbaum C."/>
            <person name="Birren B."/>
        </authorList>
    </citation>
    <scope>NUCLEOTIDE SEQUENCE [LARGE SCALE GENOMIC DNA]</scope>
    <source>
        <strain evidence="8">race PST-78</strain>
    </source>
</reference>
<keyword evidence="3" id="KW-0863">Zinc-finger</keyword>
<dbReference type="GO" id="GO:0008270">
    <property type="term" value="F:zinc ion binding"/>
    <property type="evidence" value="ECO:0007669"/>
    <property type="project" value="UniProtKB-KW"/>
</dbReference>
<feature type="compositionally biased region" description="Basic residues" evidence="6">
    <location>
        <begin position="1"/>
        <end position="11"/>
    </location>
</feature>
<feature type="compositionally biased region" description="Polar residues" evidence="6">
    <location>
        <begin position="33"/>
        <end position="50"/>
    </location>
</feature>
<proteinExistence type="predicted"/>
<sequence>MPSSRKRRRHNNSAIQSPPSSPRIPLPEDDTLPKTQESHQSTPRGTQPSLLTDEEELLKATRIAANGVSASCQYYLAPKLSDQLDKSKRRMIAYPCKTCGKDISRPTSDSSCSNLLKHVATCMQKQSSTKSKGALARVGIKGTGDNDPKEVPQLCALWCAEAARPFSALLDASHQVILHPTVIKNLPTRQAVSNDIHLLYSAIQQNYKDVLEAHNGALYLGVNAWQSPNGEYLAEMVRLVVKKFGIQQKICGIVSDNTSNNKVMVRELKKQKWARFKGEPQWVRCFAHVLNLVVQGILRPFGTQKRRTAASNQNNLAGNDRDDSECSEDDTEGNIVFFQREKEASPDIDDDNESDVGSLDQEDVTD</sequence>
<evidence type="ECO:0000256" key="6">
    <source>
        <dbReference type="SAM" id="MobiDB-lite"/>
    </source>
</evidence>
<keyword evidence="4" id="KW-0862">Zinc</keyword>
<feature type="region of interest" description="Disordered" evidence="6">
    <location>
        <begin position="309"/>
        <end position="366"/>
    </location>
</feature>
<feature type="compositionally biased region" description="Acidic residues" evidence="6">
    <location>
        <begin position="346"/>
        <end position="366"/>
    </location>
</feature>
<comment type="subcellular location">
    <subcellularLocation>
        <location evidence="1">Nucleus</location>
    </subcellularLocation>
</comment>
<evidence type="ECO:0000256" key="3">
    <source>
        <dbReference type="ARBA" id="ARBA00022771"/>
    </source>
</evidence>
<dbReference type="AlphaFoldDB" id="A0A0L0URG5"/>
<evidence type="ECO:0008006" key="9">
    <source>
        <dbReference type="Google" id="ProtNLM"/>
    </source>
</evidence>
<gene>
    <name evidence="7" type="ORF">PSTG_16865</name>
</gene>
<dbReference type="STRING" id="1165861.A0A0L0URG5"/>
<dbReference type="InterPro" id="IPR012337">
    <property type="entry name" value="RNaseH-like_sf"/>
</dbReference>
<evidence type="ECO:0000256" key="5">
    <source>
        <dbReference type="ARBA" id="ARBA00023242"/>
    </source>
</evidence>
<evidence type="ECO:0000313" key="8">
    <source>
        <dbReference type="Proteomes" id="UP000054564"/>
    </source>
</evidence>
<accession>A0A0L0URG5</accession>
<evidence type="ECO:0000256" key="2">
    <source>
        <dbReference type="ARBA" id="ARBA00022723"/>
    </source>
</evidence>
<organism evidence="7 8">
    <name type="scientific">Puccinia striiformis f. sp. tritici PST-78</name>
    <dbReference type="NCBI Taxonomy" id="1165861"/>
    <lineage>
        <taxon>Eukaryota</taxon>
        <taxon>Fungi</taxon>
        <taxon>Dikarya</taxon>
        <taxon>Basidiomycota</taxon>
        <taxon>Pucciniomycotina</taxon>
        <taxon>Pucciniomycetes</taxon>
        <taxon>Pucciniales</taxon>
        <taxon>Pucciniaceae</taxon>
        <taxon>Puccinia</taxon>
    </lineage>
</organism>
<dbReference type="EMBL" id="AJIL01000309">
    <property type="protein sequence ID" value="KNE89668.1"/>
    <property type="molecule type" value="Genomic_DNA"/>
</dbReference>
<protein>
    <recommendedName>
        <fullName evidence="9">DUF659 domain-containing protein</fullName>
    </recommendedName>
</protein>
<dbReference type="Proteomes" id="UP000054564">
    <property type="component" value="Unassembled WGS sequence"/>
</dbReference>
<dbReference type="PANTHER" id="PTHR46481">
    <property type="entry name" value="ZINC FINGER BED DOMAIN-CONTAINING PROTEIN 4"/>
    <property type="match status" value="1"/>
</dbReference>
<dbReference type="InterPro" id="IPR052035">
    <property type="entry name" value="ZnF_BED_domain_contain"/>
</dbReference>
<dbReference type="PANTHER" id="PTHR46481:SF10">
    <property type="entry name" value="ZINC FINGER BED DOMAIN-CONTAINING PROTEIN 39"/>
    <property type="match status" value="1"/>
</dbReference>
<feature type="compositionally biased region" description="Acidic residues" evidence="6">
    <location>
        <begin position="322"/>
        <end position="332"/>
    </location>
</feature>
<dbReference type="GO" id="GO:0005634">
    <property type="term" value="C:nucleus"/>
    <property type="evidence" value="ECO:0007669"/>
    <property type="project" value="UniProtKB-SubCell"/>
</dbReference>
<evidence type="ECO:0000313" key="7">
    <source>
        <dbReference type="EMBL" id="KNE89668.1"/>
    </source>
</evidence>